<dbReference type="Proteomes" id="UP001278766">
    <property type="component" value="Unassembled WGS sequence"/>
</dbReference>
<dbReference type="AlphaFoldDB" id="A0AAE0H651"/>
<protein>
    <submittedName>
        <fullName evidence="2">Uncharacterized protein</fullName>
    </submittedName>
</protein>
<comment type="caution">
    <text evidence="2">The sequence shown here is derived from an EMBL/GenBank/DDBJ whole genome shotgun (WGS) entry which is preliminary data.</text>
</comment>
<keyword evidence="1" id="KW-0472">Membrane</keyword>
<dbReference type="RefSeq" id="XP_062654106.1">
    <property type="nucleotide sequence ID" value="XM_062808377.1"/>
</dbReference>
<keyword evidence="1" id="KW-1133">Transmembrane helix</keyword>
<proteinExistence type="predicted"/>
<keyword evidence="1" id="KW-0812">Transmembrane</keyword>
<gene>
    <name evidence="2" type="ORF">B0H64DRAFT_52360</name>
</gene>
<dbReference type="EMBL" id="JAUEPN010000012">
    <property type="protein sequence ID" value="KAK3290592.1"/>
    <property type="molecule type" value="Genomic_DNA"/>
</dbReference>
<keyword evidence="3" id="KW-1185">Reference proteome</keyword>
<reference evidence="2" key="1">
    <citation type="journal article" date="2023" name="Mol. Phylogenet. Evol.">
        <title>Genome-scale phylogeny and comparative genomics of the fungal order Sordariales.</title>
        <authorList>
            <person name="Hensen N."/>
            <person name="Bonometti L."/>
            <person name="Westerberg I."/>
            <person name="Brannstrom I.O."/>
            <person name="Guillou S."/>
            <person name="Cros-Aarteil S."/>
            <person name="Calhoun S."/>
            <person name="Haridas S."/>
            <person name="Kuo A."/>
            <person name="Mondo S."/>
            <person name="Pangilinan J."/>
            <person name="Riley R."/>
            <person name="LaButti K."/>
            <person name="Andreopoulos B."/>
            <person name="Lipzen A."/>
            <person name="Chen C."/>
            <person name="Yan M."/>
            <person name="Daum C."/>
            <person name="Ng V."/>
            <person name="Clum A."/>
            <person name="Steindorff A."/>
            <person name="Ohm R.A."/>
            <person name="Martin F."/>
            <person name="Silar P."/>
            <person name="Natvig D.O."/>
            <person name="Lalanne C."/>
            <person name="Gautier V."/>
            <person name="Ament-Velasquez S.L."/>
            <person name="Kruys A."/>
            <person name="Hutchinson M.I."/>
            <person name="Powell A.J."/>
            <person name="Barry K."/>
            <person name="Miller A.N."/>
            <person name="Grigoriev I.V."/>
            <person name="Debuchy R."/>
            <person name="Gladieux P."/>
            <person name="Hiltunen Thoren M."/>
            <person name="Johannesson H."/>
        </authorList>
    </citation>
    <scope>NUCLEOTIDE SEQUENCE</scope>
    <source>
        <strain evidence="2">CBS 168.71</strain>
    </source>
</reference>
<reference evidence="2" key="2">
    <citation type="submission" date="2023-06" db="EMBL/GenBank/DDBJ databases">
        <authorList>
            <consortium name="Lawrence Berkeley National Laboratory"/>
            <person name="Haridas S."/>
            <person name="Hensen N."/>
            <person name="Bonometti L."/>
            <person name="Westerberg I."/>
            <person name="Brannstrom I.O."/>
            <person name="Guillou S."/>
            <person name="Cros-Aarteil S."/>
            <person name="Calhoun S."/>
            <person name="Kuo A."/>
            <person name="Mondo S."/>
            <person name="Pangilinan J."/>
            <person name="Riley R."/>
            <person name="Labutti K."/>
            <person name="Andreopoulos B."/>
            <person name="Lipzen A."/>
            <person name="Chen C."/>
            <person name="Yanf M."/>
            <person name="Daum C."/>
            <person name="Ng V."/>
            <person name="Clum A."/>
            <person name="Steindorff A."/>
            <person name="Ohm R."/>
            <person name="Martin F."/>
            <person name="Silar P."/>
            <person name="Natvig D."/>
            <person name="Lalanne C."/>
            <person name="Gautier V."/>
            <person name="Ament-Velasquez S.L."/>
            <person name="Kruys A."/>
            <person name="Hutchinson M.I."/>
            <person name="Powell A.J."/>
            <person name="Barry K."/>
            <person name="Miller A.N."/>
            <person name="Grigoriev I.V."/>
            <person name="Debuchy R."/>
            <person name="Gladieux P."/>
            <person name="Thoren M.H."/>
            <person name="Johannesson H."/>
        </authorList>
    </citation>
    <scope>NUCLEOTIDE SEQUENCE</scope>
    <source>
        <strain evidence="2">CBS 168.71</strain>
    </source>
</reference>
<organism evidence="2 3">
    <name type="scientific">Chaetomium fimeti</name>
    <dbReference type="NCBI Taxonomy" id="1854472"/>
    <lineage>
        <taxon>Eukaryota</taxon>
        <taxon>Fungi</taxon>
        <taxon>Dikarya</taxon>
        <taxon>Ascomycota</taxon>
        <taxon>Pezizomycotina</taxon>
        <taxon>Sordariomycetes</taxon>
        <taxon>Sordariomycetidae</taxon>
        <taxon>Sordariales</taxon>
        <taxon>Chaetomiaceae</taxon>
        <taxon>Chaetomium</taxon>
    </lineage>
</organism>
<name>A0AAE0H651_9PEZI</name>
<evidence type="ECO:0000313" key="3">
    <source>
        <dbReference type="Proteomes" id="UP001278766"/>
    </source>
</evidence>
<feature type="transmembrane region" description="Helical" evidence="1">
    <location>
        <begin position="119"/>
        <end position="140"/>
    </location>
</feature>
<dbReference type="GeneID" id="87845325"/>
<evidence type="ECO:0000313" key="2">
    <source>
        <dbReference type="EMBL" id="KAK3290592.1"/>
    </source>
</evidence>
<sequence>MSPGRSTMVRWGWSGPVTSMRRMSLPKALPYTVMPISAFALSIKRGILSKPSSSSRKARRALCSASGRDSWGTMETPALMCEVLRRTSSLVLRAELAQGARKGDHLEMLSPPSALRLGLLSWCALVTVCSALAVAALCHWRDRGASPGRQESDSHGGFVDRAPNVEHLVTRSMVEDGNSSSFAVRQVGNHSHTMSREGRYGQDLFVYPVLCILR</sequence>
<evidence type="ECO:0000256" key="1">
    <source>
        <dbReference type="SAM" id="Phobius"/>
    </source>
</evidence>
<accession>A0AAE0H651</accession>